<dbReference type="OrthoDB" id="156772at2157"/>
<dbReference type="GO" id="GO:0005615">
    <property type="term" value="C:extracellular space"/>
    <property type="evidence" value="ECO:0007669"/>
    <property type="project" value="TreeGrafter"/>
</dbReference>
<dbReference type="AlphaFoldDB" id="A0A3R7GVI6"/>
<accession>A0A3R7GVI6</accession>
<dbReference type="Proteomes" id="UP000283805">
    <property type="component" value="Unassembled WGS sequence"/>
</dbReference>
<keyword evidence="2" id="KW-1185">Reference proteome</keyword>
<dbReference type="PANTHER" id="PTHR11532">
    <property type="entry name" value="PROTEASE M14 CARBOXYPEPTIDASE"/>
    <property type="match status" value="1"/>
</dbReference>
<dbReference type="SUPFAM" id="SSF49464">
    <property type="entry name" value="Carboxypeptidase regulatory domain-like"/>
    <property type="match status" value="2"/>
</dbReference>
<dbReference type="GO" id="GO:0004181">
    <property type="term" value="F:metallocarboxypeptidase activity"/>
    <property type="evidence" value="ECO:0007669"/>
    <property type="project" value="TreeGrafter"/>
</dbReference>
<proteinExistence type="predicted"/>
<dbReference type="GO" id="GO:0016485">
    <property type="term" value="P:protein processing"/>
    <property type="evidence" value="ECO:0007669"/>
    <property type="project" value="TreeGrafter"/>
</dbReference>
<dbReference type="InterPro" id="IPR008969">
    <property type="entry name" value="CarboxyPept-like_regulatory"/>
</dbReference>
<dbReference type="Gene3D" id="2.60.40.1120">
    <property type="entry name" value="Carboxypeptidase-like, regulatory domain"/>
    <property type="match status" value="2"/>
</dbReference>
<keyword evidence="1" id="KW-0378">Hydrolase</keyword>
<reference evidence="1 2" key="1">
    <citation type="submission" date="2018-09" db="EMBL/GenBank/DDBJ databases">
        <title>Genomic Encyclopedia of Archaeal and Bacterial Type Strains, Phase II (KMG-II): from individual species to whole genera.</title>
        <authorList>
            <person name="Goeker M."/>
        </authorList>
    </citation>
    <scope>NUCLEOTIDE SEQUENCE [LARGE SCALE GENOMIC DNA]</scope>
    <source>
        <strain evidence="1 2">DSM 13151</strain>
    </source>
</reference>
<dbReference type="PROSITE" id="PS51318">
    <property type="entry name" value="TAT"/>
    <property type="match status" value="1"/>
</dbReference>
<gene>
    <name evidence="1" type="ORF">ATJ93_1816</name>
</gene>
<dbReference type="RefSeq" id="WP_120244286.1">
    <property type="nucleotide sequence ID" value="NZ_RAPO01000002.1"/>
</dbReference>
<dbReference type="GO" id="GO:0006518">
    <property type="term" value="P:peptide metabolic process"/>
    <property type="evidence" value="ECO:0007669"/>
    <property type="project" value="TreeGrafter"/>
</dbReference>
<name>A0A3R7GVI6_9EURY</name>
<dbReference type="Pfam" id="PF13620">
    <property type="entry name" value="CarboxypepD_reg"/>
    <property type="match status" value="2"/>
</dbReference>
<keyword evidence="1" id="KW-0121">Carboxypeptidase</keyword>
<keyword evidence="1" id="KW-0645">Protease</keyword>
<dbReference type="PANTHER" id="PTHR11532:SF57">
    <property type="entry name" value="CARBOXYPEPTIDASE D, B"/>
    <property type="match status" value="1"/>
</dbReference>
<evidence type="ECO:0000313" key="2">
    <source>
        <dbReference type="Proteomes" id="UP000283805"/>
    </source>
</evidence>
<organism evidence="1 2">
    <name type="scientific">Halopiger aswanensis</name>
    <dbReference type="NCBI Taxonomy" id="148449"/>
    <lineage>
        <taxon>Archaea</taxon>
        <taxon>Methanobacteriati</taxon>
        <taxon>Methanobacteriota</taxon>
        <taxon>Stenosarchaea group</taxon>
        <taxon>Halobacteria</taxon>
        <taxon>Halobacteriales</taxon>
        <taxon>Natrialbaceae</taxon>
        <taxon>Halopiger</taxon>
    </lineage>
</organism>
<evidence type="ECO:0000313" key="1">
    <source>
        <dbReference type="EMBL" id="RKD94969.1"/>
    </source>
</evidence>
<comment type="caution">
    <text evidence="1">The sequence shown here is derived from an EMBL/GenBank/DDBJ whole genome shotgun (WGS) entry which is preliminary data.</text>
</comment>
<sequence length="298" mass="31265">MSANRRTLLRQAGIVGTSLLAGSSVVGAVTVDEATAGRIEGTVTDFGVPVADATVTLAGGIDAHTVTTDEDGDYGIDLEPGTYYRTVTADGYRDATRVVDVAADGPTRENVSLERAWGPGEGELEVFATEVGGGPTIPCDVTIYGDTRYGLTAPRGSVPDGERWNAGFAVAEGWWEVRVTNAEGYDDGYGKAYVAADETEVAIVELREADSAGEPRELPDFGRFTGTVVDDGGPIVDATVRADGSYVRTADDGTFELELEHGRHVVTVDAPGYEPATATVEVRFARETTGTVSLESSS</sequence>
<protein>
    <submittedName>
        <fullName evidence="1">Carboxypeptidase family protein</fullName>
    </submittedName>
</protein>
<dbReference type="InterPro" id="IPR006311">
    <property type="entry name" value="TAT_signal"/>
</dbReference>
<dbReference type="EMBL" id="RAPO01000002">
    <property type="protein sequence ID" value="RKD94969.1"/>
    <property type="molecule type" value="Genomic_DNA"/>
</dbReference>
<dbReference type="InterPro" id="IPR050753">
    <property type="entry name" value="Peptidase_M14_domain"/>
</dbReference>